<sequence length="377" mass="40359">MGQTAGDTAAYPALPRTVTRGHEARHLLALPADVEVDEVEVLALSRFATTRWEVVPRDLPGADVPMGRMAGPGEPGVLRVSRHTTLTGPYAPAGRGFDAGLPSGTAMVFDVVCPRERWPDPPPAEGGDKDGIARAFPAGVPNREEDRVITWLIAACRRLGGAVRLDVAGMWDDPAPAAAARVGAGVVLTPDPASAVDLTLYSDVWLDPQACHRVIQSVHPRAVLATEGAPYQGPPPGIAELPLYPGDTMDPQERRRLHAAADDWDIAALQEPHVLDGFGVVVDLGHDGYLAVEVIGAETVPPLLRDLPWTRGGCVSYRVHWDPPDLIEANRERPPHSHLVARKRAAELVARVARALWDAAGGEIADESDFLVDPDDL</sequence>
<organism evidence="1 2">
    <name type="scientific">Xylanimonas ulmi</name>
    <dbReference type="NCBI Taxonomy" id="228973"/>
    <lineage>
        <taxon>Bacteria</taxon>
        <taxon>Bacillati</taxon>
        <taxon>Actinomycetota</taxon>
        <taxon>Actinomycetes</taxon>
        <taxon>Micrococcales</taxon>
        <taxon>Promicromonosporaceae</taxon>
        <taxon>Xylanimonas</taxon>
    </lineage>
</organism>
<dbReference type="OrthoDB" id="3268465at2"/>
<dbReference type="AlphaFoldDB" id="A0A4Q7M8C8"/>
<dbReference type="RefSeq" id="WP_130415832.1">
    <property type="nucleotide sequence ID" value="NZ_SGWX01000001.1"/>
</dbReference>
<protein>
    <submittedName>
        <fullName evidence="1">Uncharacterized protein</fullName>
    </submittedName>
</protein>
<gene>
    <name evidence="1" type="ORF">EV386_2741</name>
</gene>
<reference evidence="1 2" key="1">
    <citation type="submission" date="2019-02" db="EMBL/GenBank/DDBJ databases">
        <title>Sequencing the genomes of 1000 actinobacteria strains.</title>
        <authorList>
            <person name="Klenk H.-P."/>
        </authorList>
    </citation>
    <scope>NUCLEOTIDE SEQUENCE [LARGE SCALE GENOMIC DNA]</scope>
    <source>
        <strain evidence="1 2">DSM 16932</strain>
    </source>
</reference>
<dbReference type="EMBL" id="SGWX01000001">
    <property type="protein sequence ID" value="RZS62409.1"/>
    <property type="molecule type" value="Genomic_DNA"/>
</dbReference>
<dbReference type="Proteomes" id="UP000293852">
    <property type="component" value="Unassembled WGS sequence"/>
</dbReference>
<comment type="caution">
    <text evidence="1">The sequence shown here is derived from an EMBL/GenBank/DDBJ whole genome shotgun (WGS) entry which is preliminary data.</text>
</comment>
<evidence type="ECO:0000313" key="2">
    <source>
        <dbReference type="Proteomes" id="UP000293852"/>
    </source>
</evidence>
<accession>A0A4Q7M8C8</accession>
<evidence type="ECO:0000313" key="1">
    <source>
        <dbReference type="EMBL" id="RZS62409.1"/>
    </source>
</evidence>
<proteinExistence type="predicted"/>
<keyword evidence="2" id="KW-1185">Reference proteome</keyword>
<name>A0A4Q7M8C8_9MICO</name>